<evidence type="ECO:0000256" key="1">
    <source>
        <dbReference type="ARBA" id="ARBA00008078"/>
    </source>
</evidence>
<accession>A0A061D0Q0</accession>
<dbReference type="GO" id="GO:0003676">
    <property type="term" value="F:nucleic acid binding"/>
    <property type="evidence" value="ECO:0007669"/>
    <property type="project" value="InterPro"/>
</dbReference>
<dbReference type="KEGG" id="bbig:BBBOND_0106850"/>
<dbReference type="InterPro" id="IPR006677">
    <property type="entry name" value="tRNA_intron_Endonuc_cat-like"/>
</dbReference>
<evidence type="ECO:0000313" key="8">
    <source>
        <dbReference type="Proteomes" id="UP000033188"/>
    </source>
</evidence>
<keyword evidence="4" id="KW-0456">Lyase</keyword>
<evidence type="ECO:0000313" key="7">
    <source>
        <dbReference type="EMBL" id="CDR94376.1"/>
    </source>
</evidence>
<evidence type="ECO:0000256" key="3">
    <source>
        <dbReference type="ARBA" id="ARBA00022694"/>
    </source>
</evidence>
<dbReference type="GO" id="GO:0005634">
    <property type="term" value="C:nucleus"/>
    <property type="evidence" value="ECO:0007669"/>
    <property type="project" value="UniProtKB-ARBA"/>
</dbReference>
<sequence length="110" mass="12404">MCRDNSVVYRDLSAKRLKVKDGMHYGADLVIYEGDPRECHSYALIYVKHDGQEIPAQSVVRWTRVAAAAKKRVRNAKLKRFHITSQAILALVDCASATVKYASIDRLKLA</sequence>
<dbReference type="OrthoDB" id="48041at2759"/>
<gene>
    <name evidence="7" type="ORF">BBBOND_0106850</name>
</gene>
<protein>
    <recommendedName>
        <fullName evidence="2">tRNA-intron lyase</fullName>
        <ecNumber evidence="2">4.6.1.16</ecNumber>
    </recommendedName>
</protein>
<dbReference type="InterPro" id="IPR011856">
    <property type="entry name" value="tRNA_endonuc-like_dom_sf"/>
</dbReference>
<dbReference type="GO" id="GO:0000213">
    <property type="term" value="F:tRNA-intron lyase activity"/>
    <property type="evidence" value="ECO:0007669"/>
    <property type="project" value="UniProtKB-EC"/>
</dbReference>
<dbReference type="PANTHER" id="PTHR13070:SF0">
    <property type="entry name" value="TRNA-SPLICING ENDONUCLEASE SUBUNIT SEN34"/>
    <property type="match status" value="1"/>
</dbReference>
<keyword evidence="7" id="KW-0255">Endonuclease</keyword>
<feature type="domain" description="tRNA intron endonuclease catalytic" evidence="6">
    <location>
        <begin position="5"/>
        <end position="73"/>
    </location>
</feature>
<dbReference type="InterPro" id="IPR036167">
    <property type="entry name" value="tRNA_intron_Endo_cat-like_sf"/>
</dbReference>
<keyword evidence="7" id="KW-0540">Nuclease</keyword>
<dbReference type="AlphaFoldDB" id="A0A061D0Q0"/>
<name>A0A061D0Q0_BABBI</name>
<keyword evidence="8" id="KW-1185">Reference proteome</keyword>
<dbReference type="GeneID" id="24562917"/>
<dbReference type="EC" id="4.6.1.16" evidence="2"/>
<reference evidence="8" key="1">
    <citation type="journal article" date="2014" name="Nucleic Acids Res.">
        <title>The evolutionary dynamics of variant antigen genes in Babesia reveal a history of genomic innovation underlying host-parasite interaction.</title>
        <authorList>
            <person name="Jackson A.P."/>
            <person name="Otto T.D."/>
            <person name="Darby A."/>
            <person name="Ramaprasad A."/>
            <person name="Xia D."/>
            <person name="Echaide I.E."/>
            <person name="Farber M."/>
            <person name="Gahlot S."/>
            <person name="Gamble J."/>
            <person name="Gupta D."/>
            <person name="Gupta Y."/>
            <person name="Jackson L."/>
            <person name="Malandrin L."/>
            <person name="Malas T.B."/>
            <person name="Moussa E."/>
            <person name="Nair M."/>
            <person name="Reid A.J."/>
            <person name="Sanders M."/>
            <person name="Sharma J."/>
            <person name="Tracey A."/>
            <person name="Quail M.A."/>
            <person name="Weir W."/>
            <person name="Wastling J.M."/>
            <person name="Hall N."/>
            <person name="Willadsen P."/>
            <person name="Lingelbach K."/>
            <person name="Shiels B."/>
            <person name="Tait A."/>
            <person name="Berriman M."/>
            <person name="Allred D.R."/>
            <person name="Pain A."/>
        </authorList>
    </citation>
    <scope>NUCLEOTIDE SEQUENCE [LARGE SCALE GENOMIC DNA]</scope>
    <source>
        <strain evidence="8">Bond</strain>
    </source>
</reference>
<dbReference type="Proteomes" id="UP000033188">
    <property type="component" value="Chromosome 1"/>
</dbReference>
<dbReference type="RefSeq" id="XP_012766562.1">
    <property type="nucleotide sequence ID" value="XM_012911108.1"/>
</dbReference>
<dbReference type="CDD" id="cd22363">
    <property type="entry name" value="tRNA-intron_lyase_C"/>
    <property type="match status" value="1"/>
</dbReference>
<dbReference type="Gene3D" id="3.40.1350.10">
    <property type="match status" value="1"/>
</dbReference>
<dbReference type="OMA" id="YAYLERY"/>
<dbReference type="VEuPathDB" id="PiroplasmaDB:BBBOND_0106850"/>
<dbReference type="GO" id="GO:0000379">
    <property type="term" value="P:tRNA-type intron splice site recognition and cleavage"/>
    <property type="evidence" value="ECO:0007669"/>
    <property type="project" value="TreeGrafter"/>
</dbReference>
<proteinExistence type="inferred from homology"/>
<evidence type="ECO:0000256" key="5">
    <source>
        <dbReference type="ARBA" id="ARBA00034031"/>
    </source>
</evidence>
<evidence type="ECO:0000256" key="2">
    <source>
        <dbReference type="ARBA" id="ARBA00012573"/>
    </source>
</evidence>
<evidence type="ECO:0000256" key="4">
    <source>
        <dbReference type="ARBA" id="ARBA00023239"/>
    </source>
</evidence>
<dbReference type="PANTHER" id="PTHR13070">
    <property type="entry name" value="TRNA-SPLICING ENDONUCLEASE SUBUNIT SEN34-RELATED"/>
    <property type="match status" value="1"/>
</dbReference>
<comment type="catalytic activity">
    <reaction evidence="5">
        <text>pretRNA = a 3'-half-tRNA molecule with a 5'-OH end + a 5'-half-tRNA molecule with a 2',3'-cyclic phosphate end + an intron with a 2',3'-cyclic phosphate and a 5'-hydroxyl terminus.</text>
        <dbReference type="EC" id="4.6.1.16"/>
    </reaction>
</comment>
<dbReference type="Pfam" id="PF01974">
    <property type="entry name" value="tRNA_int_endo"/>
    <property type="match status" value="1"/>
</dbReference>
<keyword evidence="3" id="KW-0819">tRNA processing</keyword>
<comment type="similarity">
    <text evidence="1">Belongs to the tRNA-intron endonuclease family.</text>
</comment>
<evidence type="ECO:0000259" key="6">
    <source>
        <dbReference type="Pfam" id="PF01974"/>
    </source>
</evidence>
<dbReference type="EMBL" id="LK391707">
    <property type="protein sequence ID" value="CDR94376.1"/>
    <property type="molecule type" value="Genomic_DNA"/>
</dbReference>
<keyword evidence="7" id="KW-0378">Hydrolase</keyword>
<organism evidence="7 8">
    <name type="scientific">Babesia bigemina</name>
    <dbReference type="NCBI Taxonomy" id="5866"/>
    <lineage>
        <taxon>Eukaryota</taxon>
        <taxon>Sar</taxon>
        <taxon>Alveolata</taxon>
        <taxon>Apicomplexa</taxon>
        <taxon>Aconoidasida</taxon>
        <taxon>Piroplasmida</taxon>
        <taxon>Babesiidae</taxon>
        <taxon>Babesia</taxon>
    </lineage>
</organism>
<dbReference type="SUPFAM" id="SSF53032">
    <property type="entry name" value="tRNA-intron endonuclease catalytic domain-like"/>
    <property type="match status" value="1"/>
</dbReference>